<evidence type="ECO:0000313" key="3">
    <source>
        <dbReference type="EMBL" id="MBP3193251.1"/>
    </source>
</evidence>
<dbReference type="AlphaFoldDB" id="A0A8J7UU49"/>
<dbReference type="RefSeq" id="WP_210512709.1">
    <property type="nucleotide sequence ID" value="NZ_JAFIDN010000009.1"/>
</dbReference>
<evidence type="ECO:0000256" key="1">
    <source>
        <dbReference type="SAM" id="MobiDB-lite"/>
    </source>
</evidence>
<organism evidence="3 4">
    <name type="scientific">Natronogracilivirga saccharolytica</name>
    <dbReference type="NCBI Taxonomy" id="2812953"/>
    <lineage>
        <taxon>Bacteria</taxon>
        <taxon>Pseudomonadati</taxon>
        <taxon>Balneolota</taxon>
        <taxon>Balneolia</taxon>
        <taxon>Balneolales</taxon>
        <taxon>Cyclonatronaceae</taxon>
        <taxon>Natronogracilivirga</taxon>
    </lineage>
</organism>
<evidence type="ECO:0000259" key="2">
    <source>
        <dbReference type="Pfam" id="PF16269"/>
    </source>
</evidence>
<feature type="region of interest" description="Disordered" evidence="1">
    <location>
        <begin position="1"/>
        <end position="45"/>
    </location>
</feature>
<dbReference type="InterPro" id="IPR046320">
    <property type="entry name" value="DUF4922"/>
</dbReference>
<proteinExistence type="predicted"/>
<comment type="caution">
    <text evidence="3">The sequence shown here is derived from an EMBL/GenBank/DDBJ whole genome shotgun (WGS) entry which is preliminary data.</text>
</comment>
<accession>A0A8J7UU49</accession>
<reference evidence="3" key="1">
    <citation type="submission" date="2021-02" db="EMBL/GenBank/DDBJ databases">
        <title>Natronogracilivirga saccharolytica gen. nov. sp. nov. a new anaerobic, haloalkiliphilic carbohydrate-fermenting bacterium from soda lake and proposing of Cyclonatronumiaceae fam. nov. in the phylum Balneolaeota.</title>
        <authorList>
            <person name="Zhilina T.N."/>
            <person name="Sorokin D.Y."/>
            <person name="Zavarzina D.G."/>
            <person name="Toshchakov S.V."/>
            <person name="Kublanov I.V."/>
        </authorList>
    </citation>
    <scope>NUCLEOTIDE SEQUENCE</scope>
    <source>
        <strain evidence="3">Z-1702</strain>
    </source>
</reference>
<dbReference type="Proteomes" id="UP000673975">
    <property type="component" value="Unassembled WGS sequence"/>
</dbReference>
<name>A0A8J7UU49_9BACT</name>
<dbReference type="EMBL" id="JAFIDN010000009">
    <property type="protein sequence ID" value="MBP3193251.1"/>
    <property type="molecule type" value="Genomic_DNA"/>
</dbReference>
<sequence>MSSNDSKPASTDAPAGQAVPSGRTLSKSEMSEFLDNRASGVPDNPADQARLLLRHQRRNWPMLAKGAESLDSVQVREFAFDGFGMKVQFNPGRIVSSSAKVDKKSIKERKCFLCQKNLPPEQKGLMHGDYMILGNPFPIFNEHFTIPHIQHIPQLIKDAFDPMLRLTEALGDYYTLFYNGPRCGASAPDHLHFQGGEYGFMPIDSTWQELAAQHGRWVVDEDRFRMACVDDGLRRYLIMDSDDRKQLLTWFNRVYQAFDSVSRQAGSEALDDEEPMLNILTARENNRWRVIAFLRKKHRPGRYFAEGDEKMVFSPASVDFGGMCITPVERDFQRITADDLKSMFNEVSATPEVLDRVTENAVG</sequence>
<feature type="domain" description="DUF4922" evidence="2">
    <location>
        <begin position="52"/>
        <end position="196"/>
    </location>
</feature>
<evidence type="ECO:0000313" key="4">
    <source>
        <dbReference type="Proteomes" id="UP000673975"/>
    </source>
</evidence>
<dbReference type="Pfam" id="PF16269">
    <property type="entry name" value="DUF4922"/>
    <property type="match status" value="1"/>
</dbReference>
<gene>
    <name evidence="3" type="ORF">NATSA_11290</name>
</gene>
<protein>
    <submittedName>
        <fullName evidence="3">DUF4922 domain-containing protein</fullName>
    </submittedName>
</protein>
<keyword evidence="4" id="KW-1185">Reference proteome</keyword>